<protein>
    <submittedName>
        <fullName evidence="1">Uncharacterized protein</fullName>
    </submittedName>
</protein>
<organism evidence="1 2">
    <name type="scientific">Larinioides sclopetarius</name>
    <dbReference type="NCBI Taxonomy" id="280406"/>
    <lineage>
        <taxon>Eukaryota</taxon>
        <taxon>Metazoa</taxon>
        <taxon>Ecdysozoa</taxon>
        <taxon>Arthropoda</taxon>
        <taxon>Chelicerata</taxon>
        <taxon>Arachnida</taxon>
        <taxon>Araneae</taxon>
        <taxon>Araneomorphae</taxon>
        <taxon>Entelegynae</taxon>
        <taxon>Araneoidea</taxon>
        <taxon>Araneidae</taxon>
        <taxon>Larinioides</taxon>
    </lineage>
</organism>
<evidence type="ECO:0000313" key="1">
    <source>
        <dbReference type="EMBL" id="CAL1279484.1"/>
    </source>
</evidence>
<dbReference type="AlphaFoldDB" id="A0AAV2A968"/>
<evidence type="ECO:0000313" key="2">
    <source>
        <dbReference type="Proteomes" id="UP001497382"/>
    </source>
</evidence>
<reference evidence="1 2" key="1">
    <citation type="submission" date="2024-04" db="EMBL/GenBank/DDBJ databases">
        <authorList>
            <person name="Rising A."/>
            <person name="Reimegard J."/>
            <person name="Sonavane S."/>
            <person name="Akerstrom W."/>
            <person name="Nylinder S."/>
            <person name="Hedman E."/>
            <person name="Kallberg Y."/>
        </authorList>
    </citation>
    <scope>NUCLEOTIDE SEQUENCE [LARGE SCALE GENOMIC DNA]</scope>
</reference>
<dbReference type="Proteomes" id="UP001497382">
    <property type="component" value="Unassembled WGS sequence"/>
</dbReference>
<sequence length="144" mass="16974">MDLDLLQDTKRLAKISNFLNLEDNANKYKFSSASHISYLLEDYRNLQEHVRQQQKICSSYGIDGDTISSDILKEMKDLLFHFGSHESTFYVFCNLKSEICIQQVDFFDHIICKVEEKLNSCSNIEEQARLIQTCFRIRKLYPNF</sequence>
<gene>
    <name evidence="1" type="ORF">LARSCL_LOCUS10393</name>
</gene>
<comment type="caution">
    <text evidence="1">The sequence shown here is derived from an EMBL/GenBank/DDBJ whole genome shotgun (WGS) entry which is preliminary data.</text>
</comment>
<keyword evidence="2" id="KW-1185">Reference proteome</keyword>
<dbReference type="EMBL" id="CAXIEN010000122">
    <property type="protein sequence ID" value="CAL1279484.1"/>
    <property type="molecule type" value="Genomic_DNA"/>
</dbReference>
<proteinExistence type="predicted"/>
<name>A0AAV2A968_9ARAC</name>
<accession>A0AAV2A968</accession>